<protein>
    <submittedName>
        <fullName evidence="2">RNA-directed RNA polymerase</fullName>
    </submittedName>
</protein>
<dbReference type="WBParaSite" id="Hba_17069">
    <property type="protein sequence ID" value="Hba_17069"/>
    <property type="gene ID" value="Hba_17069"/>
</dbReference>
<keyword evidence="1" id="KW-1185">Reference proteome</keyword>
<reference evidence="2" key="1">
    <citation type="submission" date="2016-11" db="UniProtKB">
        <authorList>
            <consortium name="WormBaseParasite"/>
        </authorList>
    </citation>
    <scope>IDENTIFICATION</scope>
</reference>
<dbReference type="AlphaFoldDB" id="A0A1I7XIC2"/>
<evidence type="ECO:0000313" key="1">
    <source>
        <dbReference type="Proteomes" id="UP000095283"/>
    </source>
</evidence>
<accession>A0A1I7XIC2</accession>
<organism evidence="1 2">
    <name type="scientific">Heterorhabditis bacteriophora</name>
    <name type="common">Entomopathogenic nematode worm</name>
    <dbReference type="NCBI Taxonomy" id="37862"/>
    <lineage>
        <taxon>Eukaryota</taxon>
        <taxon>Metazoa</taxon>
        <taxon>Ecdysozoa</taxon>
        <taxon>Nematoda</taxon>
        <taxon>Chromadorea</taxon>
        <taxon>Rhabditida</taxon>
        <taxon>Rhabditina</taxon>
        <taxon>Rhabditomorpha</taxon>
        <taxon>Strongyloidea</taxon>
        <taxon>Heterorhabditidae</taxon>
        <taxon>Heterorhabditis</taxon>
    </lineage>
</organism>
<name>A0A1I7XIC2_HETBA</name>
<sequence>MKVEQRYPDANMLFDTVGNDQNARACFVRFTLKVAFLMTRRQSPDSSIMTYLCGARHYKCAKLPKWIVSSSNFFMGNRNITPVMIQNLGVPGQTTTAESYCREIEEMHRKLVQMDPALINRNGSISSAIMQGLMWRK</sequence>
<dbReference type="Proteomes" id="UP000095283">
    <property type="component" value="Unplaced"/>
</dbReference>
<evidence type="ECO:0000313" key="2">
    <source>
        <dbReference type="WBParaSite" id="Hba_17069"/>
    </source>
</evidence>
<proteinExistence type="predicted"/>